<dbReference type="PANTHER" id="PTHR16088">
    <property type="entry name" value="YY1 ASSOCIATED PROTEIN-RELATED"/>
    <property type="match status" value="1"/>
</dbReference>
<dbReference type="GO" id="GO:0006355">
    <property type="term" value="P:regulation of DNA-templated transcription"/>
    <property type="evidence" value="ECO:0007669"/>
    <property type="project" value="TreeGrafter"/>
</dbReference>
<keyword evidence="1" id="KW-0805">Transcription regulation</keyword>
<evidence type="ECO:0000256" key="2">
    <source>
        <dbReference type="ARBA" id="ARBA00023163"/>
    </source>
</evidence>
<feature type="region of interest" description="Disordered" evidence="4">
    <location>
        <begin position="1254"/>
        <end position="1273"/>
    </location>
</feature>
<feature type="region of interest" description="Disordered" evidence="4">
    <location>
        <begin position="524"/>
        <end position="549"/>
    </location>
</feature>
<feature type="compositionally biased region" description="Acidic residues" evidence="4">
    <location>
        <begin position="28"/>
        <end position="48"/>
    </location>
</feature>
<evidence type="ECO:0008006" key="7">
    <source>
        <dbReference type="Google" id="ProtNLM"/>
    </source>
</evidence>
<dbReference type="InterPro" id="IPR052435">
    <property type="entry name" value="YY1-Transcr_Regul"/>
</dbReference>
<gene>
    <name evidence="5" type="ORF">JCGZ_21215</name>
</gene>
<feature type="compositionally biased region" description="Polar residues" evidence="4">
    <location>
        <begin position="1115"/>
        <end position="1135"/>
    </location>
</feature>
<sequence>MSSHVNGPTSDRQNASPFIDESGSKPDEADENENEGRDDDEEEEEDIDFNPFLKGTPSPEASSSLSSEVEGLDGNSSKPTTGEVRNYAVGDSEHGEEVVMRTAFSSESEKETQSSIHRRSKRKSDFVSQLENVSVRQKENSFSKPSMNLDDEDAIWKRTRARYSLASFTLDELETFLQETDDEDDLQNVDDEEEYRKFLAAVLQGGDGDDQSTQDIENVDDEDEDNDADFEIELEELLESDVDDSKRNKDQKVEYERGGRRPETRQNRRQKASAQYKRKLLEQTKRPLRPLLPILPNGTIASIPTAEGKALTPETAPSYLSSAAEEGLINGFTPQQIGQLHCLIHEHLQLLIQVFSLSILDPSRQQVASQVQELIFEMIHKREEVRACRSVPYPCICFRPPYMCPSVTDEIQNFNPTQCTESSPTPSTQMFVSQNISTTRGSNDASFDGQINSSQTAAYFWVPFVNGPIISILDAAPLNLVGRYMEEVFNAVREYRQRHLDSSCDTWNEREPLFHLPHFPSLTESNSEVSKRNTPPAISTGPTMPGQQLPKKTLAASIVENAKKQSVALVPKDISMLAQRFSSLFNPALFPHKPPPAAVANRVLFTDSEDELLALGIMEYNTDWKAIQQRFLPCKSKHQIFVRQKNRCSSKAPENPIKAVRWMKTSPLNAEEIECIQEGLKVFKHDWMSVWRFIVPHRDPSLLPRQWRMALGTQRSYKSDAAKKEKRRIYESNRRRSKTADLANSQQVSDKDNQVDITGGENNSGDDCVDNVNEAYVHQAFLADWRPDACFNLREKNLPSGAVLREGTRVREHSQIDNVHKFPNARYYQYPHAVSYFAHARHCPPNSMQLNHQLSNTTLNATKSQIYMWPYRTHRTDGAHLVKLAPDLPPVNLPPSVRVISQAAFKSNQCRLPMKIPTSGGSGVEAGRERENIVPQLLQVVNSRATSLAKAKRDKTNQVTDNITNACSEELTATCAEESAVQNDVCVAEERGNDSDLQMHPLLFQAPEDGCLSYYPPSCSTATPSSFAFFAGNQPQLNLSLFHAPHQANQISDCLNKSSKTKESISASCGIDFHPLLQRTGEESSELATACSNTHQFVCLGGKSAQFQNPSDVVQTKLPVNSPSATASKPSGPNEKSNELDLEIHLSSTSTKEKTKGTRDSASNYQPKLMISAPNPVNTIEKHKPNNPCHQHGENCSTVQSNLVSCGDALAVPSNSDRICNMDDVGDQSHPEIIMEQEELSDSDEETEEHVEFEREEMADSDGEEGLGGELVTEVPDKEITCSATEEVTTEWKSTIHTDGNSSIPGKASPFLKLSLTSMRKESSSSAWLTLDSCAAVDPPRINAKYEECTIGACPVAKKLISGRPNRSCKKTTQSMRTVVTEKDVMDMAQQLSLGPLAVSTLKKPRKRACRTNASFNTAMATENSRYDEDKFS</sequence>
<keyword evidence="2" id="KW-0804">Transcription</keyword>
<feature type="compositionally biased region" description="Acidic residues" evidence="4">
    <location>
        <begin position="207"/>
        <end position="242"/>
    </location>
</feature>
<keyword evidence="6" id="KW-1185">Reference proteome</keyword>
<proteinExistence type="predicted"/>
<dbReference type="EMBL" id="KK915662">
    <property type="protein sequence ID" value="KDP20744.1"/>
    <property type="molecule type" value="Genomic_DNA"/>
</dbReference>
<feature type="compositionally biased region" description="Polar residues" evidence="4">
    <location>
        <begin position="1"/>
        <end position="16"/>
    </location>
</feature>
<dbReference type="GO" id="GO:0005634">
    <property type="term" value="C:nucleus"/>
    <property type="evidence" value="ECO:0007669"/>
    <property type="project" value="TreeGrafter"/>
</dbReference>
<keyword evidence="3" id="KW-0539">Nucleus</keyword>
<dbReference type="KEGG" id="jcu:105649330"/>
<evidence type="ECO:0000313" key="5">
    <source>
        <dbReference type="EMBL" id="KDP20744.1"/>
    </source>
</evidence>
<reference evidence="5 6" key="1">
    <citation type="journal article" date="2014" name="PLoS ONE">
        <title>Global Analysis of Gene Expression Profiles in Physic Nut (Jatropha curcas L.) Seedlings Exposed to Salt Stress.</title>
        <authorList>
            <person name="Zhang L."/>
            <person name="Zhang C."/>
            <person name="Wu P."/>
            <person name="Chen Y."/>
            <person name="Li M."/>
            <person name="Jiang H."/>
            <person name="Wu G."/>
        </authorList>
    </citation>
    <scope>NUCLEOTIDE SEQUENCE [LARGE SCALE GENOMIC DNA]</scope>
    <source>
        <strain evidence="6">cv. GZQX0401</strain>
        <tissue evidence="5">Young leaves</tissue>
    </source>
</reference>
<feature type="compositionally biased region" description="Polar residues" evidence="4">
    <location>
        <begin position="524"/>
        <end position="546"/>
    </location>
</feature>
<feature type="region of interest" description="Disordered" evidence="4">
    <location>
        <begin position="1"/>
        <end position="148"/>
    </location>
</feature>
<dbReference type="GO" id="GO:0003712">
    <property type="term" value="F:transcription coregulator activity"/>
    <property type="evidence" value="ECO:0007669"/>
    <property type="project" value="TreeGrafter"/>
</dbReference>
<feature type="compositionally biased region" description="Low complexity" evidence="4">
    <location>
        <begin position="57"/>
        <end position="68"/>
    </location>
</feature>
<accession>A0A067JMM4</accession>
<feature type="compositionally biased region" description="Basic and acidic residues" evidence="4">
    <location>
        <begin position="718"/>
        <end position="734"/>
    </location>
</feature>
<dbReference type="PANTHER" id="PTHR16088:SF3">
    <property type="entry name" value="GON-4-LIKE PROTEIN"/>
    <property type="match status" value="1"/>
</dbReference>
<protein>
    <recommendedName>
        <fullName evidence="7">Myb-like domain-containing protein</fullName>
    </recommendedName>
</protein>
<dbReference type="STRING" id="180498.A0A067JMM4"/>
<name>A0A067JMM4_JATCU</name>
<dbReference type="OrthoDB" id="49309at2759"/>
<dbReference type="Proteomes" id="UP000027138">
    <property type="component" value="Unassembled WGS sequence"/>
</dbReference>
<evidence type="ECO:0000256" key="3">
    <source>
        <dbReference type="ARBA" id="ARBA00023242"/>
    </source>
</evidence>
<feature type="compositionally biased region" description="Basic and acidic residues" evidence="4">
    <location>
        <begin position="243"/>
        <end position="266"/>
    </location>
</feature>
<feature type="region of interest" description="Disordered" evidence="4">
    <location>
        <begin position="718"/>
        <end position="769"/>
    </location>
</feature>
<organism evidence="5 6">
    <name type="scientific">Jatropha curcas</name>
    <name type="common">Barbados nut</name>
    <dbReference type="NCBI Taxonomy" id="180498"/>
    <lineage>
        <taxon>Eukaryota</taxon>
        <taxon>Viridiplantae</taxon>
        <taxon>Streptophyta</taxon>
        <taxon>Embryophyta</taxon>
        <taxon>Tracheophyta</taxon>
        <taxon>Spermatophyta</taxon>
        <taxon>Magnoliopsida</taxon>
        <taxon>eudicotyledons</taxon>
        <taxon>Gunneridae</taxon>
        <taxon>Pentapetalae</taxon>
        <taxon>rosids</taxon>
        <taxon>fabids</taxon>
        <taxon>Malpighiales</taxon>
        <taxon>Euphorbiaceae</taxon>
        <taxon>Crotonoideae</taxon>
        <taxon>Jatropheae</taxon>
        <taxon>Jatropha</taxon>
    </lineage>
</organism>
<evidence type="ECO:0000256" key="1">
    <source>
        <dbReference type="ARBA" id="ARBA00023015"/>
    </source>
</evidence>
<feature type="compositionally biased region" description="Polar residues" evidence="4">
    <location>
        <begin position="126"/>
        <end position="135"/>
    </location>
</feature>
<feature type="region of interest" description="Disordered" evidence="4">
    <location>
        <begin position="202"/>
        <end position="275"/>
    </location>
</feature>
<evidence type="ECO:0000256" key="4">
    <source>
        <dbReference type="SAM" id="MobiDB-lite"/>
    </source>
</evidence>
<evidence type="ECO:0000313" key="6">
    <source>
        <dbReference type="Proteomes" id="UP000027138"/>
    </source>
</evidence>
<feature type="region of interest" description="Disordered" evidence="4">
    <location>
        <begin position="1115"/>
        <end position="1170"/>
    </location>
</feature>